<dbReference type="OrthoDB" id="282621at2"/>
<accession>A0A517R4D5</accession>
<gene>
    <name evidence="3" type="ORF">Pan189_31060</name>
</gene>
<feature type="region of interest" description="Disordered" evidence="2">
    <location>
        <begin position="218"/>
        <end position="254"/>
    </location>
</feature>
<evidence type="ECO:0000313" key="3">
    <source>
        <dbReference type="EMBL" id="QDT38710.1"/>
    </source>
</evidence>
<dbReference type="EMBL" id="CP036268">
    <property type="protein sequence ID" value="QDT38710.1"/>
    <property type="molecule type" value="Genomic_DNA"/>
</dbReference>
<dbReference type="AlphaFoldDB" id="A0A517R4D5"/>
<dbReference type="PROSITE" id="PS51257">
    <property type="entry name" value="PROKAR_LIPOPROTEIN"/>
    <property type="match status" value="1"/>
</dbReference>
<keyword evidence="1" id="KW-0175">Coiled coil</keyword>
<dbReference type="KEGG" id="svp:Pan189_31060"/>
<evidence type="ECO:0000256" key="1">
    <source>
        <dbReference type="SAM" id="Coils"/>
    </source>
</evidence>
<dbReference type="Proteomes" id="UP000317318">
    <property type="component" value="Chromosome"/>
</dbReference>
<proteinExistence type="predicted"/>
<protein>
    <submittedName>
        <fullName evidence="3">Uncharacterized protein</fullName>
    </submittedName>
</protein>
<feature type="coiled-coil region" evidence="1">
    <location>
        <begin position="27"/>
        <end position="68"/>
    </location>
</feature>
<sequence length="254" mass="27921">MLCRAGTSHVALLATVILIGCTADGNVSRLEHQLRRQEDVIYSLEESLDRARNELTVTRREVNELRTQVAQDGPPAILAEQADALYRVEEISISKMLSGGLDTDDRPGDDVLIVHLAPLDADGELIKLPGDVEIEMLDPLSSRSDRTIGQWSFTAEESREFWQNGLIAAGFTLRLPWQGIPQSDTVVINARFRSADGREFRTTETIQVDPPREDLIAVPAAPAPRAPAALPSDTDENPFAKVSDREQSGATNRN</sequence>
<keyword evidence="4" id="KW-1185">Reference proteome</keyword>
<reference evidence="3 4" key="1">
    <citation type="submission" date="2019-02" db="EMBL/GenBank/DDBJ databases">
        <title>Deep-cultivation of Planctomycetes and their phenomic and genomic characterization uncovers novel biology.</title>
        <authorList>
            <person name="Wiegand S."/>
            <person name="Jogler M."/>
            <person name="Boedeker C."/>
            <person name="Pinto D."/>
            <person name="Vollmers J."/>
            <person name="Rivas-Marin E."/>
            <person name="Kohn T."/>
            <person name="Peeters S.H."/>
            <person name="Heuer A."/>
            <person name="Rast P."/>
            <person name="Oberbeckmann S."/>
            <person name="Bunk B."/>
            <person name="Jeske O."/>
            <person name="Meyerdierks A."/>
            <person name="Storesund J.E."/>
            <person name="Kallscheuer N."/>
            <person name="Luecker S."/>
            <person name="Lage O.M."/>
            <person name="Pohl T."/>
            <person name="Merkel B.J."/>
            <person name="Hornburger P."/>
            <person name="Mueller R.-W."/>
            <person name="Bruemmer F."/>
            <person name="Labrenz M."/>
            <person name="Spormann A.M."/>
            <person name="Op den Camp H."/>
            <person name="Overmann J."/>
            <person name="Amann R."/>
            <person name="Jetten M.S.M."/>
            <person name="Mascher T."/>
            <person name="Medema M.H."/>
            <person name="Devos D.P."/>
            <person name="Kaster A.-K."/>
            <person name="Ovreas L."/>
            <person name="Rohde M."/>
            <person name="Galperin M.Y."/>
            <person name="Jogler C."/>
        </authorList>
    </citation>
    <scope>NUCLEOTIDE SEQUENCE [LARGE SCALE GENOMIC DNA]</scope>
    <source>
        <strain evidence="3 4">Pan189</strain>
    </source>
</reference>
<name>A0A517R4D5_9PLAN</name>
<evidence type="ECO:0000313" key="4">
    <source>
        <dbReference type="Proteomes" id="UP000317318"/>
    </source>
</evidence>
<evidence type="ECO:0000256" key="2">
    <source>
        <dbReference type="SAM" id="MobiDB-lite"/>
    </source>
</evidence>
<organism evidence="3 4">
    <name type="scientific">Stratiformator vulcanicus</name>
    <dbReference type="NCBI Taxonomy" id="2527980"/>
    <lineage>
        <taxon>Bacteria</taxon>
        <taxon>Pseudomonadati</taxon>
        <taxon>Planctomycetota</taxon>
        <taxon>Planctomycetia</taxon>
        <taxon>Planctomycetales</taxon>
        <taxon>Planctomycetaceae</taxon>
        <taxon>Stratiformator</taxon>
    </lineage>
</organism>